<keyword evidence="2" id="KW-1185">Reference proteome</keyword>
<evidence type="ECO:0000313" key="1">
    <source>
        <dbReference type="EMBL" id="KAJ8623152.1"/>
    </source>
</evidence>
<sequence length="644" mass="73689">MEASADQRYHFGKMEHGCKHYKRRCMIRAPCCNKIFPCRHCHDEETSALSNPQDRHNLPRHDVRQVVCLICNKEQDVAPVCANCGVNMGEYFCELCKFYDDDTEKGQFHCDGCGICRVGGRENFFHCQKCGSCYPVSLQGNHLCVENSLRHNCPICYEYLFDSLKQATILNCGHTMHMECFVQMRGHGQYSCPICSKSVIDMTELWQKMDEEVQATRMPEEYRNKKVWILCNDCCCTTEISSNARRISRVLPVSISLYPDRFLSSNVEKIEDICTRNHHQWQLPRSFFFRIPRSSGITDGAFLLHTANISQLDCHSLCSRMSRACLTTEANTVTEGSTEAVNEFYLKMLKSVEARTMPPNAWLWSLVENCANREDIKLLFQILQNLRRFRLSNLRIHSNFNSHLCYRVAEACARTGALDFGKKTLWKHNVYGLTPTIGAAHYLLLYAKEHNDAKLMVEIIKLLKRNSLPLQPGTADIVFSICYNTGDWDLISKYSKRFIKAGVKLHRTAFGIWMEFAAKLGDVQSIWKIEELRAKSVKQHSLETGFSCAKGYLLEGKPEDAATVIHVLSQGLPDPKKPGVAVELQKLVHQWPLELVKQQKKEKRKKLAGSLRSDIHKMVKSLLDMGLEVTVDLKDLIKEEPIPS</sequence>
<evidence type="ECO:0000313" key="2">
    <source>
        <dbReference type="Proteomes" id="UP001234297"/>
    </source>
</evidence>
<proteinExistence type="predicted"/>
<dbReference type="Proteomes" id="UP001234297">
    <property type="component" value="Chromosome 10"/>
</dbReference>
<name>A0ACC2KQ31_PERAE</name>
<organism evidence="1 2">
    <name type="scientific">Persea americana</name>
    <name type="common">Avocado</name>
    <dbReference type="NCBI Taxonomy" id="3435"/>
    <lineage>
        <taxon>Eukaryota</taxon>
        <taxon>Viridiplantae</taxon>
        <taxon>Streptophyta</taxon>
        <taxon>Embryophyta</taxon>
        <taxon>Tracheophyta</taxon>
        <taxon>Spermatophyta</taxon>
        <taxon>Magnoliopsida</taxon>
        <taxon>Magnoliidae</taxon>
        <taxon>Laurales</taxon>
        <taxon>Lauraceae</taxon>
        <taxon>Persea</taxon>
    </lineage>
</organism>
<reference evidence="1 2" key="1">
    <citation type="journal article" date="2022" name="Hortic Res">
        <title>A haplotype resolved chromosomal level avocado genome allows analysis of novel avocado genes.</title>
        <authorList>
            <person name="Nath O."/>
            <person name="Fletcher S.J."/>
            <person name="Hayward A."/>
            <person name="Shaw L.M."/>
            <person name="Masouleh A.K."/>
            <person name="Furtado A."/>
            <person name="Henry R.J."/>
            <person name="Mitter N."/>
        </authorList>
    </citation>
    <scope>NUCLEOTIDE SEQUENCE [LARGE SCALE GENOMIC DNA]</scope>
    <source>
        <strain evidence="2">cv. Hass</strain>
    </source>
</reference>
<gene>
    <name evidence="1" type="ORF">MRB53_031681</name>
</gene>
<accession>A0ACC2KQ31</accession>
<dbReference type="EMBL" id="CM056818">
    <property type="protein sequence ID" value="KAJ8623152.1"/>
    <property type="molecule type" value="Genomic_DNA"/>
</dbReference>
<protein>
    <submittedName>
        <fullName evidence="1">Uncharacterized protein</fullName>
    </submittedName>
</protein>
<comment type="caution">
    <text evidence="1">The sequence shown here is derived from an EMBL/GenBank/DDBJ whole genome shotgun (WGS) entry which is preliminary data.</text>
</comment>